<dbReference type="PANTHER" id="PTHR38590:SF1">
    <property type="entry name" value="BLL0828 PROTEIN"/>
    <property type="match status" value="1"/>
</dbReference>
<dbReference type="GO" id="GO:0004519">
    <property type="term" value="F:endonuclease activity"/>
    <property type="evidence" value="ECO:0007669"/>
    <property type="project" value="UniProtKB-KW"/>
</dbReference>
<dbReference type="SUPFAM" id="SSF52980">
    <property type="entry name" value="Restriction endonuclease-like"/>
    <property type="match status" value="1"/>
</dbReference>
<dbReference type="Proteomes" id="UP001142610">
    <property type="component" value="Unassembled WGS sequence"/>
</dbReference>
<keyword evidence="2" id="KW-0540">Nuclease</keyword>
<dbReference type="RefSeq" id="WP_256620102.1">
    <property type="nucleotide sequence ID" value="NZ_JANIBC010000014.1"/>
</dbReference>
<comment type="caution">
    <text evidence="2">The sequence shown here is derived from an EMBL/GenBank/DDBJ whole genome shotgun (WGS) entry which is preliminary data.</text>
</comment>
<reference evidence="2" key="1">
    <citation type="submission" date="2022-07" db="EMBL/GenBank/DDBJ databases">
        <title>Parvularcula maris sp. nov., an algicidal bacterium isolated from seawater.</title>
        <authorList>
            <person name="Li F."/>
        </authorList>
    </citation>
    <scope>NUCLEOTIDE SEQUENCE</scope>
    <source>
        <strain evidence="2">BGMRC 0090</strain>
    </source>
</reference>
<name>A0A9X2LAM9_9PROT</name>
<gene>
    <name evidence="2" type="ORF">NOG11_12525</name>
</gene>
<dbReference type="Gene3D" id="3.40.960.10">
    <property type="entry name" value="VSR Endonuclease"/>
    <property type="match status" value="1"/>
</dbReference>
<accession>A0A9X2LAM9</accession>
<dbReference type="Pfam" id="PF04480">
    <property type="entry name" value="DUF559"/>
    <property type="match status" value="1"/>
</dbReference>
<dbReference type="InterPro" id="IPR007569">
    <property type="entry name" value="DUF559"/>
</dbReference>
<evidence type="ECO:0000259" key="1">
    <source>
        <dbReference type="Pfam" id="PF04480"/>
    </source>
</evidence>
<organism evidence="2 3">
    <name type="scientific">Parvularcula maris</name>
    <dbReference type="NCBI Taxonomy" id="2965077"/>
    <lineage>
        <taxon>Bacteria</taxon>
        <taxon>Pseudomonadati</taxon>
        <taxon>Pseudomonadota</taxon>
        <taxon>Alphaproteobacteria</taxon>
        <taxon>Parvularculales</taxon>
        <taxon>Parvularculaceae</taxon>
        <taxon>Parvularcula</taxon>
    </lineage>
</organism>
<dbReference type="InterPro" id="IPR011335">
    <property type="entry name" value="Restrct_endonuc-II-like"/>
</dbReference>
<proteinExistence type="predicted"/>
<protein>
    <submittedName>
        <fullName evidence="2">Endonuclease domain-containing protein</fullName>
    </submittedName>
</protein>
<keyword evidence="2" id="KW-0255">Endonuclease</keyword>
<sequence>MAKRENIGLSRELRQTENRAEEEAWQTLRLLRKEGWPVRRQHQIGPYIVDFAITKARLVIEVDGGIHREQEVAARDVEREGVLRADGWNVLRVSAQFARHGDHLIEMVRAEIKRCCPLTLHPSPQGERGT</sequence>
<keyword evidence="3" id="KW-1185">Reference proteome</keyword>
<dbReference type="AlphaFoldDB" id="A0A9X2LAM9"/>
<feature type="domain" description="DUF559" evidence="1">
    <location>
        <begin position="9"/>
        <end position="96"/>
    </location>
</feature>
<evidence type="ECO:0000313" key="2">
    <source>
        <dbReference type="EMBL" id="MCQ8186205.1"/>
    </source>
</evidence>
<dbReference type="InterPro" id="IPR047216">
    <property type="entry name" value="Endonuclease_DUF559_bact"/>
</dbReference>
<dbReference type="EMBL" id="JANIBC010000014">
    <property type="protein sequence ID" value="MCQ8186205.1"/>
    <property type="molecule type" value="Genomic_DNA"/>
</dbReference>
<keyword evidence="2" id="KW-0378">Hydrolase</keyword>
<evidence type="ECO:0000313" key="3">
    <source>
        <dbReference type="Proteomes" id="UP001142610"/>
    </source>
</evidence>
<dbReference type="PANTHER" id="PTHR38590">
    <property type="entry name" value="BLL0828 PROTEIN"/>
    <property type="match status" value="1"/>
</dbReference>